<proteinExistence type="predicted"/>
<dbReference type="Proteomes" id="UP001595906">
    <property type="component" value="Unassembled WGS sequence"/>
</dbReference>
<gene>
    <name evidence="1" type="ORF">ACFOW1_01670</name>
</gene>
<dbReference type="EMBL" id="JBHSDC010000002">
    <property type="protein sequence ID" value="MFC4230580.1"/>
    <property type="molecule type" value="Genomic_DNA"/>
</dbReference>
<comment type="caution">
    <text evidence="1">The sequence shown here is derived from an EMBL/GenBank/DDBJ whole genome shotgun (WGS) entry which is preliminary data.</text>
</comment>
<protein>
    <submittedName>
        <fullName evidence="1">Uncharacterized protein</fullName>
    </submittedName>
</protein>
<evidence type="ECO:0000313" key="1">
    <source>
        <dbReference type="EMBL" id="MFC4230580.1"/>
    </source>
</evidence>
<sequence>MLLPRTLLPHQTFALVADSYNGGVIDWYYTFTENINGWPKVDATTGFLATEPQLVSGASWYGPVSLPNGSTGFVQSTARNKAGNYYKTKFECKMPGFASNNLQNLSNSAGKQFVIVARLRSGNFWVVIGNNKKGLEFDNEANTAQGAKAAAINKITLSLESAKPLQVLPSFAGINSIPPISIAPPAPVIPRIDYEEIDFNTSGDTVIDLTINNRIGRFTNYPIIEVYEFDGTIYRIGNMPIITSGTPPTSITVQNAGGAGKIILK</sequence>
<evidence type="ECO:0000313" key="2">
    <source>
        <dbReference type="Proteomes" id="UP001595906"/>
    </source>
</evidence>
<keyword evidence="2" id="KW-1185">Reference proteome</keyword>
<dbReference type="RefSeq" id="WP_379011838.1">
    <property type="nucleotide sequence ID" value="NZ_JBHSDC010000002.1"/>
</dbReference>
<organism evidence="1 2">
    <name type="scientific">Parasediminibacterium paludis</name>
    <dbReference type="NCBI Taxonomy" id="908966"/>
    <lineage>
        <taxon>Bacteria</taxon>
        <taxon>Pseudomonadati</taxon>
        <taxon>Bacteroidota</taxon>
        <taxon>Chitinophagia</taxon>
        <taxon>Chitinophagales</taxon>
        <taxon>Chitinophagaceae</taxon>
        <taxon>Parasediminibacterium</taxon>
    </lineage>
</organism>
<accession>A0ABV8PTM0</accession>
<reference evidence="2" key="1">
    <citation type="journal article" date="2019" name="Int. J. Syst. Evol. Microbiol.">
        <title>The Global Catalogue of Microorganisms (GCM) 10K type strain sequencing project: providing services to taxonomists for standard genome sequencing and annotation.</title>
        <authorList>
            <consortium name="The Broad Institute Genomics Platform"/>
            <consortium name="The Broad Institute Genome Sequencing Center for Infectious Disease"/>
            <person name="Wu L."/>
            <person name="Ma J."/>
        </authorList>
    </citation>
    <scope>NUCLEOTIDE SEQUENCE [LARGE SCALE GENOMIC DNA]</scope>
    <source>
        <strain evidence="2">CECT 8010</strain>
    </source>
</reference>
<name>A0ABV8PTM0_9BACT</name>